<keyword evidence="2" id="KW-0805">Transcription regulation</keyword>
<keyword evidence="4" id="KW-0804">Transcription</keyword>
<comment type="similarity">
    <text evidence="1">Belongs to the LysR transcriptional regulatory family.</text>
</comment>
<dbReference type="Proteomes" id="UP001209654">
    <property type="component" value="Unassembled WGS sequence"/>
</dbReference>
<comment type="caution">
    <text evidence="6">The sequence shown here is derived from an EMBL/GenBank/DDBJ whole genome shotgun (WGS) entry which is preliminary data.</text>
</comment>
<dbReference type="PROSITE" id="PS50931">
    <property type="entry name" value="HTH_LYSR"/>
    <property type="match status" value="1"/>
</dbReference>
<dbReference type="SUPFAM" id="SSF46785">
    <property type="entry name" value="Winged helix' DNA-binding domain"/>
    <property type="match status" value="1"/>
</dbReference>
<gene>
    <name evidence="6" type="ORF">AHIS1636_40010</name>
</gene>
<feature type="domain" description="HTH lysR-type" evidence="5">
    <location>
        <begin position="1"/>
        <end position="58"/>
    </location>
</feature>
<organism evidence="6 7">
    <name type="scientific">Arthrobacter mangrovi</name>
    <dbReference type="NCBI Taxonomy" id="2966350"/>
    <lineage>
        <taxon>Bacteria</taxon>
        <taxon>Bacillati</taxon>
        <taxon>Actinomycetota</taxon>
        <taxon>Actinomycetes</taxon>
        <taxon>Micrococcales</taxon>
        <taxon>Micrococcaceae</taxon>
        <taxon>Arthrobacter</taxon>
    </lineage>
</organism>
<dbReference type="CDD" id="cd05466">
    <property type="entry name" value="PBP2_LTTR_substrate"/>
    <property type="match status" value="1"/>
</dbReference>
<dbReference type="EMBL" id="BRVS01000042">
    <property type="protein sequence ID" value="GLB69555.1"/>
    <property type="molecule type" value="Genomic_DNA"/>
</dbReference>
<dbReference type="InterPro" id="IPR000847">
    <property type="entry name" value="LysR_HTH_N"/>
</dbReference>
<evidence type="ECO:0000259" key="5">
    <source>
        <dbReference type="PROSITE" id="PS50931"/>
    </source>
</evidence>
<accession>A0ABQ5N044</accession>
<reference evidence="6 7" key="1">
    <citation type="journal article" date="2023" name="Int. J. Syst. Evol. Microbiol.">
        <title>Arthrobacter mangrovi sp. nov., an actinobacterium isolated from the rhizosphere of a mangrove.</title>
        <authorList>
            <person name="Hamada M."/>
            <person name="Saitou S."/>
            <person name="Enomoto N."/>
            <person name="Nanri K."/>
            <person name="Hidaka K."/>
            <person name="Miura T."/>
            <person name="Tamura T."/>
        </authorList>
    </citation>
    <scope>NUCLEOTIDE SEQUENCE [LARGE SCALE GENOMIC DNA]</scope>
    <source>
        <strain evidence="6 7">NBRC 112813</strain>
    </source>
</reference>
<proteinExistence type="inferred from homology"/>
<dbReference type="InterPro" id="IPR050950">
    <property type="entry name" value="HTH-type_LysR_regulators"/>
</dbReference>
<keyword evidence="7" id="KW-1185">Reference proteome</keyword>
<name>A0ABQ5N044_9MICC</name>
<evidence type="ECO:0000313" key="7">
    <source>
        <dbReference type="Proteomes" id="UP001209654"/>
    </source>
</evidence>
<dbReference type="PANTHER" id="PTHR30419">
    <property type="entry name" value="HTH-TYPE TRANSCRIPTIONAL REGULATOR YBHD"/>
    <property type="match status" value="1"/>
</dbReference>
<dbReference type="Pfam" id="PF03466">
    <property type="entry name" value="LysR_substrate"/>
    <property type="match status" value="1"/>
</dbReference>
<dbReference type="InterPro" id="IPR036388">
    <property type="entry name" value="WH-like_DNA-bd_sf"/>
</dbReference>
<keyword evidence="3" id="KW-0238">DNA-binding</keyword>
<dbReference type="Pfam" id="PF00126">
    <property type="entry name" value="HTH_1"/>
    <property type="match status" value="1"/>
</dbReference>
<dbReference type="PRINTS" id="PR00039">
    <property type="entry name" value="HTHLYSR"/>
</dbReference>
<evidence type="ECO:0000256" key="2">
    <source>
        <dbReference type="ARBA" id="ARBA00023015"/>
    </source>
</evidence>
<dbReference type="SUPFAM" id="SSF53850">
    <property type="entry name" value="Periplasmic binding protein-like II"/>
    <property type="match status" value="1"/>
</dbReference>
<evidence type="ECO:0000256" key="3">
    <source>
        <dbReference type="ARBA" id="ARBA00023125"/>
    </source>
</evidence>
<dbReference type="Gene3D" id="1.10.10.10">
    <property type="entry name" value="Winged helix-like DNA-binding domain superfamily/Winged helix DNA-binding domain"/>
    <property type="match status" value="1"/>
</dbReference>
<evidence type="ECO:0000256" key="1">
    <source>
        <dbReference type="ARBA" id="ARBA00009437"/>
    </source>
</evidence>
<protein>
    <submittedName>
        <fullName evidence="6">LysR family transcriptional regulator</fullName>
    </submittedName>
</protein>
<evidence type="ECO:0000313" key="6">
    <source>
        <dbReference type="EMBL" id="GLB69555.1"/>
    </source>
</evidence>
<dbReference type="InterPro" id="IPR005119">
    <property type="entry name" value="LysR_subst-bd"/>
</dbReference>
<dbReference type="Gene3D" id="3.40.190.290">
    <property type="match status" value="1"/>
</dbReference>
<dbReference type="InterPro" id="IPR036390">
    <property type="entry name" value="WH_DNA-bd_sf"/>
</dbReference>
<evidence type="ECO:0000256" key="4">
    <source>
        <dbReference type="ARBA" id="ARBA00023163"/>
    </source>
</evidence>
<dbReference type="RefSeq" id="WP_264797657.1">
    <property type="nucleotide sequence ID" value="NZ_BRVS01000042.1"/>
</dbReference>
<sequence length="292" mass="31883">MERRQLEYFLAVVDTGNVSAAALELHVTQPTISVALRTLEKELGGQLFSRSPTGLTLTATGQALVEPARQVLRDFSVAHERVRDVLGLAGGHLDIGAVPALASGWLMDFIVAFRKTHPEVGVRVHAEIDDETIAAQVRSGRYNLGLTVTQPTVLGLETRSVGHQTLQALMPPGTADRGEPVEVTELAVLDFVCMHRDRSISRRWFEQELSQRNLAPRVRIELGTPDGILPLVEAGAGFALWWTPMSARTGDCVLRPIRPELRRPIMLSHREGVLSPAAEAFLDIVAASDAKI</sequence>